<proteinExistence type="predicted"/>
<comment type="caution">
    <text evidence="2">The sequence shown here is derived from an EMBL/GenBank/DDBJ whole genome shotgun (WGS) entry which is preliminary data.</text>
</comment>
<name>A0A2I1P824_9MICO</name>
<keyword evidence="3" id="KW-1185">Reference proteome</keyword>
<dbReference type="AlphaFoldDB" id="A0A2I1P824"/>
<dbReference type="EMBL" id="PKIZ01000032">
    <property type="protein sequence ID" value="PKZ40779.1"/>
    <property type="molecule type" value="Genomic_DNA"/>
</dbReference>
<evidence type="ECO:0000313" key="3">
    <source>
        <dbReference type="Proteomes" id="UP000234206"/>
    </source>
</evidence>
<accession>A0A2I1P824</accession>
<gene>
    <name evidence="2" type="ORF">CYJ76_11260</name>
</gene>
<reference evidence="2 3" key="1">
    <citation type="submission" date="2017-12" db="EMBL/GenBank/DDBJ databases">
        <title>Phylogenetic diversity of female urinary microbiome.</title>
        <authorList>
            <person name="Thomas-White K."/>
            <person name="Wolfe A.J."/>
        </authorList>
    </citation>
    <scope>NUCLEOTIDE SEQUENCE [LARGE SCALE GENOMIC DNA]</scope>
    <source>
        <strain evidence="2 3">UMB1298</strain>
    </source>
</reference>
<evidence type="ECO:0000313" key="2">
    <source>
        <dbReference type="EMBL" id="PKZ40779.1"/>
    </source>
</evidence>
<dbReference type="Proteomes" id="UP000234206">
    <property type="component" value="Unassembled WGS sequence"/>
</dbReference>
<protein>
    <submittedName>
        <fullName evidence="2">Uncharacterized protein</fullName>
    </submittedName>
</protein>
<organism evidence="2 3">
    <name type="scientific">Kytococcus schroeteri</name>
    <dbReference type="NCBI Taxonomy" id="138300"/>
    <lineage>
        <taxon>Bacteria</taxon>
        <taxon>Bacillati</taxon>
        <taxon>Actinomycetota</taxon>
        <taxon>Actinomycetes</taxon>
        <taxon>Micrococcales</taxon>
        <taxon>Kytococcaceae</taxon>
        <taxon>Kytococcus</taxon>
    </lineage>
</organism>
<feature type="compositionally biased region" description="Basic and acidic residues" evidence="1">
    <location>
        <begin position="69"/>
        <end position="84"/>
    </location>
</feature>
<feature type="region of interest" description="Disordered" evidence="1">
    <location>
        <begin position="50"/>
        <end position="84"/>
    </location>
</feature>
<evidence type="ECO:0000256" key="1">
    <source>
        <dbReference type="SAM" id="MobiDB-lite"/>
    </source>
</evidence>
<sequence length="84" mass="8909">MEHLGMALYPADAQAFATLVEESGLTRSGWVRGAIRAAMASPEIAQAIAEAGDRTGHGGRRPGAGRPRRVSEQGESVDHQEEKP</sequence>